<dbReference type="PANTHER" id="PTHR10658:SF81">
    <property type="entry name" value="PROTEIN RETINAL DEGENERATION B"/>
    <property type="match status" value="1"/>
</dbReference>
<name>A0A2G5UG00_9PELO</name>
<comment type="similarity">
    <text evidence="2">Belongs to the PtdIns transfer protein family. PI transfer class IIA subfamily.</text>
</comment>
<dbReference type="GO" id="GO:0035091">
    <property type="term" value="F:phosphatidylinositol binding"/>
    <property type="evidence" value="ECO:0007669"/>
    <property type="project" value="TreeGrafter"/>
</dbReference>
<comment type="caution">
    <text evidence="8">The sequence shown here is derived from an EMBL/GenBank/DDBJ whole genome shotgun (WGS) entry which is preliminary data.</text>
</comment>
<evidence type="ECO:0000256" key="2">
    <source>
        <dbReference type="ARBA" id="ARBA00010316"/>
    </source>
</evidence>
<reference evidence="9" key="1">
    <citation type="submission" date="2017-10" db="EMBL/GenBank/DDBJ databases">
        <title>Rapid genome shrinkage in a self-fertile nematode reveals novel sperm competition proteins.</title>
        <authorList>
            <person name="Yin D."/>
            <person name="Schwarz E.M."/>
            <person name="Thomas C.G."/>
            <person name="Felde R.L."/>
            <person name="Korf I.F."/>
            <person name="Cutter A.D."/>
            <person name="Schartner C.M."/>
            <person name="Ralston E.J."/>
            <person name="Meyer B.J."/>
            <person name="Haag E.S."/>
        </authorList>
    </citation>
    <scope>NUCLEOTIDE SEQUENCE [LARGE SCALE GENOMIC DNA]</scope>
    <source>
        <strain evidence="9">JU1422</strain>
    </source>
</reference>
<dbReference type="GO" id="GO:0008525">
    <property type="term" value="F:phosphatidylcholine transporter activity"/>
    <property type="evidence" value="ECO:0007669"/>
    <property type="project" value="TreeGrafter"/>
</dbReference>
<dbReference type="FunFam" id="3.30.530.20:FF:000001">
    <property type="entry name" value="Phosphatidylinositol transfer protein membrane associated 2"/>
    <property type="match status" value="1"/>
</dbReference>
<keyword evidence="4" id="KW-0597">Phosphoprotein</keyword>
<dbReference type="GO" id="GO:0012505">
    <property type="term" value="C:endomembrane system"/>
    <property type="evidence" value="ECO:0007669"/>
    <property type="project" value="UniProtKB-SubCell"/>
</dbReference>
<evidence type="ECO:0000256" key="1">
    <source>
        <dbReference type="ARBA" id="ARBA00004184"/>
    </source>
</evidence>
<comment type="subcellular location">
    <subcellularLocation>
        <location evidence="1">Endomembrane system</location>
        <topology evidence="1">Peripheral membrane protein</topology>
    </subcellularLocation>
</comment>
<keyword evidence="3" id="KW-0488">Methylation</keyword>
<dbReference type="SUPFAM" id="SSF55961">
    <property type="entry name" value="Bet v1-like"/>
    <property type="match status" value="1"/>
</dbReference>
<dbReference type="Gene3D" id="3.40.50.1000">
    <property type="entry name" value="HAD superfamily/HAD-like"/>
    <property type="match status" value="1"/>
</dbReference>
<dbReference type="InterPro" id="IPR031315">
    <property type="entry name" value="LNS2/PITP"/>
</dbReference>
<dbReference type="InterPro" id="IPR036412">
    <property type="entry name" value="HAD-like_sf"/>
</dbReference>
<dbReference type="SMART" id="SM01127">
    <property type="entry name" value="DDHD"/>
    <property type="match status" value="1"/>
</dbReference>
<dbReference type="STRING" id="1611254.A0A2G5UG00"/>
<dbReference type="InterPro" id="IPR023214">
    <property type="entry name" value="HAD_sf"/>
</dbReference>
<dbReference type="OrthoDB" id="10053061at2759"/>
<dbReference type="InterPro" id="IPR055261">
    <property type="entry name" value="PI_transfer_N"/>
</dbReference>
<protein>
    <recommendedName>
        <fullName evidence="7">DDHD domain-containing protein</fullName>
    </recommendedName>
</protein>
<dbReference type="GO" id="GO:0008526">
    <property type="term" value="F:phosphatidylinositol transfer activity"/>
    <property type="evidence" value="ECO:0007669"/>
    <property type="project" value="TreeGrafter"/>
</dbReference>
<accession>A0A2G5UG00</accession>
<dbReference type="FunFam" id="3.40.50.1000:FF:000173">
    <property type="entry name" value="Membrane-associated phosphatidylinositol transfer protein 2"/>
    <property type="match status" value="1"/>
</dbReference>
<evidence type="ECO:0000313" key="9">
    <source>
        <dbReference type="Proteomes" id="UP000230233"/>
    </source>
</evidence>
<dbReference type="Gene3D" id="3.30.530.20">
    <property type="match status" value="1"/>
</dbReference>
<evidence type="ECO:0000256" key="4">
    <source>
        <dbReference type="ARBA" id="ARBA00022553"/>
    </source>
</evidence>
<dbReference type="GO" id="GO:0005737">
    <property type="term" value="C:cytoplasm"/>
    <property type="evidence" value="ECO:0007669"/>
    <property type="project" value="TreeGrafter"/>
</dbReference>
<feature type="region of interest" description="Disordered" evidence="6">
    <location>
        <begin position="522"/>
        <end position="562"/>
    </location>
</feature>
<dbReference type="Proteomes" id="UP000230233">
    <property type="component" value="Chromosome III"/>
</dbReference>
<dbReference type="PRINTS" id="PR00391">
    <property type="entry name" value="PITRANSFER"/>
</dbReference>
<evidence type="ECO:0000259" key="7">
    <source>
        <dbReference type="PROSITE" id="PS51043"/>
    </source>
</evidence>
<dbReference type="InterPro" id="IPR023393">
    <property type="entry name" value="START-like_dom_sf"/>
</dbReference>
<dbReference type="InterPro" id="IPR001666">
    <property type="entry name" value="PI_transfer"/>
</dbReference>
<keyword evidence="5" id="KW-0106">Calcium</keyword>
<keyword evidence="9" id="KW-1185">Reference proteome</keyword>
<sequence>MLIKEYRILLPMTVQEYRIAQLYMIQKKSRLDSHGKDSGVEIISNKPYTDGPGGSGQYTFKIYHIGSRIPAWIRTVLPTNALEAHEEAWNAYPVTRTRYSTPMMDRFSLEVDTLYFDDHGEQENVFGLSDKDKATRIIDYMDFVKDPISSHDYCAEEDPKIYHSEKTGRGPLNDDWVQDHRKKGLPVMCAYKLCKVEFRYWGMQTRAERWIHDLALRNTMMRAHRQAWAWQDEWTGLTMNDIRKLEAEAALHLSKVMAVKENEDGKNEENESDDDDGDAVSDDLYFDCCDTSPIPTQKPSIIRWSSELELEIGQDDNSPPLTPHNGSTDTALLIMVFHGDFSPDNPADSKTTDTNTFGSTIETCVQRHYPQLRNRLHIVNVSCGCEMTQVVSKLTNVSSSFGLLHPSLSLMLPSANHLYNEAVEGTIRRANETYNEFIASQPLFNGEVFVVGDCVGGIFLYEAMTRKCDSMAFLKRLSSNVSSRIIKEDVSFLNFFESDGSCKTRHQYQFQQSPHQSMTDITVTDTSSISSCPQSHNQSVRDHSSLQNGHSSRRSARNYSAPPSASYVRKKISLVSVDSVSFGASRLNFQPSTIFLLGCPLGLTLMQRKLEGSEIDSLDSCQLFNLYYPLDPCGARIEPVLDSQLACVPPYNVPKYQRYPLGDGKSQKFESSIDTTQMWGSKRIDNLLYCPNSMVALPSSALPNILHASYWESCDVASFLLRQFVRGEECVMPTLSSSMNNIPLNIDLPTMHWKRRRTRFKIANLSANHRANDILVTAGMDLTVTAKFCYGPMDLVALSREAVSVFVCPQRGDWYLHGVFDTDSHGRLTIQLAKTLPCGIHSVKIVVHGDRSYLDAFVAIVPHGTKCAVFSVDGSLTASVSVTGKDPRVRPGAVDVVRYWQEQGYLIIYLTARPDMQQRVVSAWLAQHNFPHALLFFNNSFSTEPLKQKSLHLRHIVDMGVHIHVAYGSSKDVSVYTSAGVDPEHVISVAGSRRRNCVQIESYSSHLSALNSGQCALGQRIEDDGLTLSLHRNVQRTPSFTPRGGKFENEKDRR</sequence>
<dbReference type="SUPFAM" id="SSF56784">
    <property type="entry name" value="HAD-like"/>
    <property type="match status" value="1"/>
</dbReference>
<dbReference type="Pfam" id="PF24695">
    <property type="entry name" value="PITM1-3"/>
    <property type="match status" value="1"/>
</dbReference>
<dbReference type="Pfam" id="PF02862">
    <property type="entry name" value="DDHD"/>
    <property type="match status" value="1"/>
</dbReference>
<dbReference type="Pfam" id="PF02121">
    <property type="entry name" value="IP_trans"/>
    <property type="match status" value="1"/>
</dbReference>
<dbReference type="EMBL" id="PDUG01000003">
    <property type="protein sequence ID" value="PIC38482.1"/>
    <property type="molecule type" value="Genomic_DNA"/>
</dbReference>
<gene>
    <name evidence="8" type="primary">Cni-pitp-1</name>
    <name evidence="8" type="synonym">Cnig_chr_III.g10482</name>
    <name evidence="8" type="ORF">B9Z55_010482</name>
</gene>
<feature type="region of interest" description="Disordered" evidence="6">
    <location>
        <begin position="1033"/>
        <end position="1054"/>
    </location>
</feature>
<dbReference type="Pfam" id="PF24694">
    <property type="entry name" value="LNS2_PITM1-3"/>
    <property type="match status" value="1"/>
</dbReference>
<dbReference type="AlphaFoldDB" id="A0A2G5UG00"/>
<feature type="domain" description="DDHD" evidence="7">
    <location>
        <begin position="587"/>
        <end position="726"/>
    </location>
</feature>
<organism evidence="8 9">
    <name type="scientific">Caenorhabditis nigoni</name>
    <dbReference type="NCBI Taxonomy" id="1611254"/>
    <lineage>
        <taxon>Eukaryota</taxon>
        <taxon>Metazoa</taxon>
        <taxon>Ecdysozoa</taxon>
        <taxon>Nematoda</taxon>
        <taxon>Chromadorea</taxon>
        <taxon>Rhabditida</taxon>
        <taxon>Rhabditina</taxon>
        <taxon>Rhabditomorpha</taxon>
        <taxon>Rhabditoidea</taxon>
        <taxon>Rhabditidae</taxon>
        <taxon>Peloderinae</taxon>
        <taxon>Caenorhabditis</taxon>
    </lineage>
</organism>
<dbReference type="InterPro" id="IPR004177">
    <property type="entry name" value="DDHD_dom"/>
</dbReference>
<dbReference type="PANTHER" id="PTHR10658">
    <property type="entry name" value="PHOSPHATIDYLINOSITOL TRANSFER PROTEIN"/>
    <property type="match status" value="1"/>
</dbReference>
<dbReference type="CDD" id="cd08889">
    <property type="entry name" value="SRPBCC_PITPNM1-2_like"/>
    <property type="match status" value="1"/>
</dbReference>
<evidence type="ECO:0000256" key="6">
    <source>
        <dbReference type="SAM" id="MobiDB-lite"/>
    </source>
</evidence>
<evidence type="ECO:0000256" key="3">
    <source>
        <dbReference type="ARBA" id="ARBA00022481"/>
    </source>
</evidence>
<evidence type="ECO:0000256" key="5">
    <source>
        <dbReference type="ARBA" id="ARBA00022837"/>
    </source>
</evidence>
<proteinExistence type="inferred from homology"/>
<dbReference type="PROSITE" id="PS51043">
    <property type="entry name" value="DDHD"/>
    <property type="match status" value="1"/>
</dbReference>
<dbReference type="GO" id="GO:0031210">
    <property type="term" value="F:phosphatidylcholine binding"/>
    <property type="evidence" value="ECO:0007669"/>
    <property type="project" value="TreeGrafter"/>
</dbReference>
<evidence type="ECO:0000313" key="8">
    <source>
        <dbReference type="EMBL" id="PIC38482.1"/>
    </source>
</evidence>
<feature type="compositionally biased region" description="Basic and acidic residues" evidence="6">
    <location>
        <begin position="1045"/>
        <end position="1054"/>
    </location>
</feature>
<feature type="compositionally biased region" description="Low complexity" evidence="6">
    <location>
        <begin position="522"/>
        <end position="531"/>
    </location>
</feature>
<dbReference type="GO" id="GO:0046872">
    <property type="term" value="F:metal ion binding"/>
    <property type="evidence" value="ECO:0007669"/>
    <property type="project" value="InterPro"/>
</dbReference>
<dbReference type="SMART" id="SM00775">
    <property type="entry name" value="LNS2"/>
    <property type="match status" value="1"/>
</dbReference>